<dbReference type="EMBL" id="GBRH01258442">
    <property type="protein sequence ID" value="JAD39453.1"/>
    <property type="molecule type" value="Transcribed_RNA"/>
</dbReference>
<reference evidence="1" key="1">
    <citation type="submission" date="2014-09" db="EMBL/GenBank/DDBJ databases">
        <authorList>
            <person name="Magalhaes I.L.F."/>
            <person name="Oliveira U."/>
            <person name="Santos F.R."/>
            <person name="Vidigal T.H.D.A."/>
            <person name="Brescovit A.D."/>
            <person name="Santos A.J."/>
        </authorList>
    </citation>
    <scope>NUCLEOTIDE SEQUENCE</scope>
    <source>
        <tissue evidence="1">Shoot tissue taken approximately 20 cm above the soil surface</tissue>
    </source>
</reference>
<proteinExistence type="predicted"/>
<accession>A0A0A8ZP20</accession>
<dbReference type="AlphaFoldDB" id="A0A0A8ZP20"/>
<evidence type="ECO:0000313" key="1">
    <source>
        <dbReference type="EMBL" id="JAD39453.1"/>
    </source>
</evidence>
<reference evidence="1" key="2">
    <citation type="journal article" date="2015" name="Data Brief">
        <title>Shoot transcriptome of the giant reed, Arundo donax.</title>
        <authorList>
            <person name="Barrero R.A."/>
            <person name="Guerrero F.D."/>
            <person name="Moolhuijzen P."/>
            <person name="Goolsby J.A."/>
            <person name="Tidwell J."/>
            <person name="Bellgard S.E."/>
            <person name="Bellgard M.I."/>
        </authorList>
    </citation>
    <scope>NUCLEOTIDE SEQUENCE</scope>
    <source>
        <tissue evidence="1">Shoot tissue taken approximately 20 cm above the soil surface</tissue>
    </source>
</reference>
<protein>
    <submittedName>
        <fullName evidence="1">Uncharacterized protein</fullName>
    </submittedName>
</protein>
<name>A0A0A8ZP20_ARUDO</name>
<sequence>MAVACAQQRQTDHHTLFLCFHGLKMYTK</sequence>
<organism evidence="1">
    <name type="scientific">Arundo donax</name>
    <name type="common">Giant reed</name>
    <name type="synonym">Donax arundinaceus</name>
    <dbReference type="NCBI Taxonomy" id="35708"/>
    <lineage>
        <taxon>Eukaryota</taxon>
        <taxon>Viridiplantae</taxon>
        <taxon>Streptophyta</taxon>
        <taxon>Embryophyta</taxon>
        <taxon>Tracheophyta</taxon>
        <taxon>Spermatophyta</taxon>
        <taxon>Magnoliopsida</taxon>
        <taxon>Liliopsida</taxon>
        <taxon>Poales</taxon>
        <taxon>Poaceae</taxon>
        <taxon>PACMAD clade</taxon>
        <taxon>Arundinoideae</taxon>
        <taxon>Arundineae</taxon>
        <taxon>Arundo</taxon>
    </lineage>
</organism>